<evidence type="ECO:0000256" key="3">
    <source>
        <dbReference type="ARBA" id="ARBA00022771"/>
    </source>
</evidence>
<evidence type="ECO:0000256" key="5">
    <source>
        <dbReference type="ARBA" id="ARBA00023242"/>
    </source>
</evidence>
<reference evidence="9 10" key="1">
    <citation type="submission" date="2016-07" db="EMBL/GenBank/DDBJ databases">
        <title>Pervasive Adenine N6-methylation of Active Genes in Fungi.</title>
        <authorList>
            <consortium name="DOE Joint Genome Institute"/>
            <person name="Mondo S.J."/>
            <person name="Dannebaum R.O."/>
            <person name="Kuo R.C."/>
            <person name="Labutti K."/>
            <person name="Haridas S."/>
            <person name="Kuo A."/>
            <person name="Salamov A."/>
            <person name="Ahrendt S.R."/>
            <person name="Lipzen A."/>
            <person name="Sullivan W."/>
            <person name="Andreopoulos W.B."/>
            <person name="Clum A."/>
            <person name="Lindquist E."/>
            <person name="Daum C."/>
            <person name="Ramamoorthy G.K."/>
            <person name="Gryganskyi A."/>
            <person name="Culley D."/>
            <person name="Magnuson J.K."/>
            <person name="James T.Y."/>
            <person name="O'Malley M.A."/>
            <person name="Stajich J.E."/>
            <person name="Spatafora J.W."/>
            <person name="Visel A."/>
            <person name="Grigoriev I.V."/>
        </authorList>
    </citation>
    <scope>NUCLEOTIDE SEQUENCE [LARGE SCALE GENOMIC DNA]</scope>
    <source>
        <strain evidence="9 10">NRRL 1336</strain>
    </source>
</reference>
<feature type="coiled-coil region" evidence="7">
    <location>
        <begin position="375"/>
        <end position="431"/>
    </location>
</feature>
<evidence type="ECO:0000256" key="4">
    <source>
        <dbReference type="ARBA" id="ARBA00022833"/>
    </source>
</evidence>
<evidence type="ECO:0000256" key="1">
    <source>
        <dbReference type="ARBA" id="ARBA00004123"/>
    </source>
</evidence>
<dbReference type="PANTHER" id="PTHR23163">
    <property type="entry name" value="RING FINGER PROTEIN-RELATED"/>
    <property type="match status" value="1"/>
</dbReference>
<evidence type="ECO:0000256" key="8">
    <source>
        <dbReference type="SAM" id="MobiDB-lite"/>
    </source>
</evidence>
<feature type="region of interest" description="Disordered" evidence="8">
    <location>
        <begin position="1"/>
        <end position="56"/>
    </location>
</feature>
<protein>
    <recommendedName>
        <fullName evidence="6">E3 ubiquitin protein ligase</fullName>
        <ecNumber evidence="6">2.3.2.27</ecNumber>
    </recommendedName>
</protein>
<comment type="pathway">
    <text evidence="6">Protein modification; protein ubiquitination.</text>
</comment>
<dbReference type="InterPro" id="IPR013956">
    <property type="entry name" value="E3_ubiquit_lig_Bre1"/>
</dbReference>
<dbReference type="GO" id="GO:0008270">
    <property type="term" value="F:zinc ion binding"/>
    <property type="evidence" value="ECO:0007669"/>
    <property type="project" value="UniProtKB-KW"/>
</dbReference>
<gene>
    <name evidence="9" type="ORF">BCR42DRAFT_425011</name>
</gene>
<dbReference type="GO" id="GO:0061630">
    <property type="term" value="F:ubiquitin protein ligase activity"/>
    <property type="evidence" value="ECO:0007669"/>
    <property type="project" value="UniProtKB-EC"/>
</dbReference>
<feature type="compositionally biased region" description="Polar residues" evidence="8">
    <location>
        <begin position="263"/>
        <end position="280"/>
    </location>
</feature>
<dbReference type="PANTHER" id="PTHR23163:SF0">
    <property type="entry name" value="E3 UBIQUITIN-PROTEIN LIGASE BRE1"/>
    <property type="match status" value="1"/>
</dbReference>
<keyword evidence="3 6" id="KW-0863">Zinc-finger</keyword>
<dbReference type="GO" id="GO:0006325">
    <property type="term" value="P:chromatin organization"/>
    <property type="evidence" value="ECO:0007669"/>
    <property type="project" value="UniProtKB-KW"/>
</dbReference>
<keyword evidence="6" id="KW-0833">Ubl conjugation pathway</keyword>
<evidence type="ECO:0000256" key="7">
    <source>
        <dbReference type="SAM" id="Coils"/>
    </source>
</evidence>
<evidence type="ECO:0000313" key="10">
    <source>
        <dbReference type="Proteomes" id="UP000193560"/>
    </source>
</evidence>
<organism evidence="9 10">
    <name type="scientific">Absidia repens</name>
    <dbReference type="NCBI Taxonomy" id="90262"/>
    <lineage>
        <taxon>Eukaryota</taxon>
        <taxon>Fungi</taxon>
        <taxon>Fungi incertae sedis</taxon>
        <taxon>Mucoromycota</taxon>
        <taxon>Mucoromycotina</taxon>
        <taxon>Mucoromycetes</taxon>
        <taxon>Mucorales</taxon>
        <taxon>Cunninghamellaceae</taxon>
        <taxon>Absidia</taxon>
    </lineage>
</organism>
<dbReference type="UniPathway" id="UPA00143"/>
<proteinExistence type="inferred from homology"/>
<keyword evidence="2 6" id="KW-0479">Metal-binding</keyword>
<dbReference type="OrthoDB" id="10266039at2759"/>
<feature type="coiled-coil region" evidence="7">
    <location>
        <begin position="305"/>
        <end position="339"/>
    </location>
</feature>
<evidence type="ECO:0000256" key="6">
    <source>
        <dbReference type="RuleBase" id="RU365038"/>
    </source>
</evidence>
<comment type="similarity">
    <text evidence="6">Belongs to the BRE1 family.</text>
</comment>
<dbReference type="GO" id="GO:0033503">
    <property type="term" value="C:HULC complex"/>
    <property type="evidence" value="ECO:0007669"/>
    <property type="project" value="TreeGrafter"/>
</dbReference>
<dbReference type="EC" id="2.3.2.27" evidence="6"/>
<comment type="caution">
    <text evidence="9">The sequence shown here is derived from an EMBL/GenBank/DDBJ whole genome shotgun (WGS) entry which is preliminary data.</text>
</comment>
<dbReference type="GO" id="GO:0005634">
    <property type="term" value="C:nucleus"/>
    <property type="evidence" value="ECO:0007669"/>
    <property type="project" value="UniProtKB-SubCell"/>
</dbReference>
<comment type="catalytic activity">
    <reaction evidence="6">
        <text>S-ubiquitinyl-[E2 ubiquitin-conjugating enzyme]-L-cysteine + [acceptor protein]-L-lysine = [E2 ubiquitin-conjugating enzyme]-L-cysteine + N(6)-ubiquitinyl-[acceptor protein]-L-lysine.</text>
        <dbReference type="EC" id="2.3.2.27"/>
    </reaction>
</comment>
<keyword evidence="6" id="KW-0156">Chromatin regulator</keyword>
<comment type="subcellular location">
    <subcellularLocation>
        <location evidence="1 6">Nucleus</location>
    </subcellularLocation>
</comment>
<dbReference type="Pfam" id="PF08647">
    <property type="entry name" value="BRE1"/>
    <property type="match status" value="1"/>
</dbReference>
<name>A0A1X2I3F1_9FUNG</name>
<dbReference type="GO" id="GO:0016567">
    <property type="term" value="P:protein ubiquitination"/>
    <property type="evidence" value="ECO:0007669"/>
    <property type="project" value="UniProtKB-UniRule"/>
</dbReference>
<keyword evidence="10" id="KW-1185">Reference proteome</keyword>
<evidence type="ECO:0000256" key="2">
    <source>
        <dbReference type="ARBA" id="ARBA00022723"/>
    </source>
</evidence>
<dbReference type="AlphaFoldDB" id="A0A1X2I3F1"/>
<feature type="region of interest" description="Disordered" evidence="8">
    <location>
        <begin position="263"/>
        <end position="286"/>
    </location>
</feature>
<feature type="coiled-coil region" evidence="7">
    <location>
        <begin position="661"/>
        <end position="723"/>
    </location>
</feature>
<sequence length="797" mass="92620">MSSLPTDNPNKRPALDSSEDASSRMPNKRAHSASQPTSQDVEQSDDQDETMDAFKEPLDVYRRDAISRQWKEYMRSGNRLLRRVETVKDRKLESSQQLQSWQAHLNQLKFDLQRLLTDYSLERSNQNSDSDIGATLTDDWINENTVNMNDTIKQAKKSMIVSALGVADVLKSWSIKRTHFAETFDLDRLTNKDLVQDYKMALSSWLKGQHSTNEANHQYRITKLKFLLLCEELRLLKFRLGLSDHILHETRLELLNTENRLAKKTSTTRQETEQQPSTLEQEVGPLSANEQGQMRTIMEHQQDPIVRAQKTLDQQLREIEVIKEQRIDLKQQILQLELDLVHIPESRIYKSAICRQLYQSREYQRDKTQHLTSHVDKLVQDVEDMRRHRRRLMEEMDMEQMVHIRALEERMANLEYELTRVRGQRDELQCKIEMGKADSQEGYASSVKEWQIVADTRKQRASTMETELSRWLQKCAARTGSSEFYQYVTGLGHHILSLDSLVNEQRELETKVSNLKQHMLSAPGLTDAAERFLDEELNYTCQLKLLEDEVNVFKTTYGFDPIDATPDQVIESLQDTIAKEQAAIHQSRERVEVLQSTENQFLDEIGNIAKVYGEFDEQNTDKIKKLAQDEDDFIQLQCERVKYSQTFTALNKSKDAHAMVANALTKQIEKQMSYIKQLNEREKNLGSQIASLERQLGAGKSASDIYQQKVSELKTSVDEVKEKVVFSKEKIVEVEQSIMDTIRNIEEGAHSRLRIEENSELLWRKIEATTKVEKPAEMKLRKEKEEFRVSGCVNQLI</sequence>
<evidence type="ECO:0000313" key="9">
    <source>
        <dbReference type="EMBL" id="ORZ08374.1"/>
    </source>
</evidence>
<dbReference type="EMBL" id="MCGE01000031">
    <property type="protein sequence ID" value="ORZ08374.1"/>
    <property type="molecule type" value="Genomic_DNA"/>
</dbReference>
<accession>A0A1X2I3F1</accession>
<keyword evidence="6" id="KW-0808">Transferase</keyword>
<feature type="compositionally biased region" description="Acidic residues" evidence="8">
    <location>
        <begin position="42"/>
        <end position="51"/>
    </location>
</feature>
<keyword evidence="4 6" id="KW-0862">Zinc</keyword>
<keyword evidence="6 7" id="KW-0175">Coiled coil</keyword>
<keyword evidence="5 6" id="KW-0539">Nucleus</keyword>
<dbReference type="Proteomes" id="UP000193560">
    <property type="component" value="Unassembled WGS sequence"/>
</dbReference>
<dbReference type="STRING" id="90262.A0A1X2I3F1"/>